<feature type="compositionally biased region" description="Acidic residues" evidence="1">
    <location>
        <begin position="442"/>
        <end position="456"/>
    </location>
</feature>
<dbReference type="GO" id="GO:0005615">
    <property type="term" value="C:extracellular space"/>
    <property type="evidence" value="ECO:0007669"/>
    <property type="project" value="TreeGrafter"/>
</dbReference>
<dbReference type="RefSeq" id="XP_066075995.1">
    <property type="nucleotide sequence ID" value="XM_066219898.1"/>
</dbReference>
<proteinExistence type="predicted"/>
<gene>
    <name evidence="2" type="ORF">L201_004150</name>
</gene>
<dbReference type="GO" id="GO:0048018">
    <property type="term" value="F:receptor ligand activity"/>
    <property type="evidence" value="ECO:0007669"/>
    <property type="project" value="TreeGrafter"/>
</dbReference>
<feature type="region of interest" description="Disordered" evidence="1">
    <location>
        <begin position="544"/>
        <end position="568"/>
    </location>
</feature>
<evidence type="ECO:0000313" key="2">
    <source>
        <dbReference type="EMBL" id="WWC89232.1"/>
    </source>
</evidence>
<dbReference type="Proteomes" id="UP001355207">
    <property type="component" value="Chromosome 5"/>
</dbReference>
<name>A0AAX4JX83_9TREE</name>
<reference evidence="2 3" key="1">
    <citation type="submission" date="2024-01" db="EMBL/GenBank/DDBJ databases">
        <title>Comparative genomics of Cryptococcus and Kwoniella reveals pathogenesis evolution and contrasting modes of karyotype evolution via chromosome fusion or intercentromeric recombination.</title>
        <authorList>
            <person name="Coelho M.A."/>
            <person name="David-Palma M."/>
            <person name="Shea T."/>
            <person name="Bowers K."/>
            <person name="McGinley-Smith S."/>
            <person name="Mohammad A.W."/>
            <person name="Gnirke A."/>
            <person name="Yurkov A.M."/>
            <person name="Nowrousian M."/>
            <person name="Sun S."/>
            <person name="Cuomo C.A."/>
            <person name="Heitman J."/>
        </authorList>
    </citation>
    <scope>NUCLEOTIDE SEQUENCE [LARGE SCALE GENOMIC DNA]</scope>
    <source>
        <strain evidence="2 3">CBS 6074</strain>
    </source>
</reference>
<dbReference type="PANTHER" id="PTHR37458">
    <property type="entry name" value="THISBE"/>
    <property type="match status" value="1"/>
</dbReference>
<evidence type="ECO:0000256" key="1">
    <source>
        <dbReference type="SAM" id="MobiDB-lite"/>
    </source>
</evidence>
<dbReference type="InterPro" id="IPR017956">
    <property type="entry name" value="AT_hook_DNA-bd_motif"/>
</dbReference>
<dbReference type="GeneID" id="91094820"/>
<dbReference type="PANTHER" id="PTHR37458:SF1">
    <property type="entry name" value="THISBE"/>
    <property type="match status" value="1"/>
</dbReference>
<keyword evidence="3" id="KW-1185">Reference proteome</keyword>
<feature type="compositionally biased region" description="Basic and acidic residues" evidence="1">
    <location>
        <begin position="377"/>
        <end position="400"/>
    </location>
</feature>
<sequence length="613" mass="68428">MSNGNHDLNGHVVVNTTTTTTNSAFTNFDQNNSNNNNNNNYNHDQITIQPDFFRGLDIDTSTTSLDPSLFALAAQVQAVAHAHEQGIDINFNIDPTFIDPIFPEGLEGLGGLGGENQLIDPSLFEIAQVVDDVNKGKIKLELDQPNSVPSALNIPNNLHQQQQQHQQQIHPLVLDNSNNSNVNNGQSQYPQQSNVDVIQLDDEIDPTLREIVNSLTNAQQSSQVNGQGLSHAQAAAAIGAHLTDVEERERLQQSLQTTLEDLTKADFGSIFPPNFAQSPPNNFLNLAPDASLISDSSNAHEIPQAGPSTNHQINNSTTHSTPHSITKSIHIQPHSHEEYGSKRGRGRPKGSKNKHKAIPIPKPPKPVGPPPKPKGRPPKERNPEEQADYELRKQERELGIKRRKGRPRKFPGYLVREMRLKKNRKEFNELLRNHNSNNSNSSDEDDDDDDENENDNNDLNAGINIELEDNNQNHSENENIINTNNNHHHQYDPNDLQGIEKVQEEMRMMMDVENMTNGLHQALQVNVNHNNNNIPNHDHNTDNHHTHMNGNGHHQHQHQHHNEDNENDFGNWSVVQDGHGQTLLDVVGMNTTNHGVVGGVNDHTMEGVFGLNH</sequence>
<feature type="region of interest" description="Disordered" evidence="1">
    <location>
        <begin position="296"/>
        <end position="405"/>
    </location>
</feature>
<feature type="region of interest" description="Disordered" evidence="1">
    <location>
        <begin position="431"/>
        <end position="460"/>
    </location>
</feature>
<dbReference type="PRINTS" id="PR00929">
    <property type="entry name" value="ATHOOK"/>
</dbReference>
<evidence type="ECO:0000313" key="3">
    <source>
        <dbReference type="Proteomes" id="UP001355207"/>
    </source>
</evidence>
<dbReference type="EMBL" id="CP144102">
    <property type="protein sequence ID" value="WWC89232.1"/>
    <property type="molecule type" value="Genomic_DNA"/>
</dbReference>
<dbReference type="GO" id="GO:0003677">
    <property type="term" value="F:DNA binding"/>
    <property type="evidence" value="ECO:0007669"/>
    <property type="project" value="InterPro"/>
</dbReference>
<feature type="compositionally biased region" description="Basic residues" evidence="1">
    <location>
        <begin position="342"/>
        <end position="357"/>
    </location>
</feature>
<dbReference type="AlphaFoldDB" id="A0AAX4JX83"/>
<feature type="compositionally biased region" description="Polar residues" evidence="1">
    <location>
        <begin position="306"/>
        <end position="329"/>
    </location>
</feature>
<protein>
    <submittedName>
        <fullName evidence="2">Uncharacterized protein</fullName>
    </submittedName>
</protein>
<feature type="compositionally biased region" description="Pro residues" evidence="1">
    <location>
        <begin position="360"/>
        <end position="372"/>
    </location>
</feature>
<organism evidence="2 3">
    <name type="scientific">Kwoniella dendrophila CBS 6074</name>
    <dbReference type="NCBI Taxonomy" id="1295534"/>
    <lineage>
        <taxon>Eukaryota</taxon>
        <taxon>Fungi</taxon>
        <taxon>Dikarya</taxon>
        <taxon>Basidiomycota</taxon>
        <taxon>Agaricomycotina</taxon>
        <taxon>Tremellomycetes</taxon>
        <taxon>Tremellales</taxon>
        <taxon>Cryptococcaceae</taxon>
        <taxon>Kwoniella</taxon>
    </lineage>
</organism>
<accession>A0AAX4JX83</accession>